<dbReference type="EMBL" id="QKUF01000001">
    <property type="protein sequence ID" value="PZW35935.1"/>
    <property type="molecule type" value="Genomic_DNA"/>
</dbReference>
<name>A0A326UDB5_THEHA</name>
<dbReference type="Pfam" id="PF13561">
    <property type="entry name" value="adh_short_C2"/>
    <property type="match status" value="1"/>
</dbReference>
<dbReference type="PRINTS" id="PR00081">
    <property type="entry name" value="GDHRDH"/>
</dbReference>
<dbReference type="InterPro" id="IPR020904">
    <property type="entry name" value="Sc_DH/Rdtase_CS"/>
</dbReference>
<dbReference type="SUPFAM" id="SSF51735">
    <property type="entry name" value="NAD(P)-binding Rossmann-fold domains"/>
    <property type="match status" value="1"/>
</dbReference>
<dbReference type="Proteomes" id="UP000248806">
    <property type="component" value="Unassembled WGS sequence"/>
</dbReference>
<sequence>MLQTGLQGKVALITGGNHGIGAATARALAAEGCHVLINYLRLPLQGITENDYLAQIQTETPGIALYNRKRRADAANVVQEIRTQGGKADAIEADLADPATIPMLFEEAEKRFGTVDILVNNADHCEQDTFLAQPGLAADGFPNATITAALHDSHFAVNSRAVALLMAEFASRHIAARKQWGRIINISTDGAPGFAGEVSYGASKAALESYSRAAAQELGPYGITVNIVSPGPIQTGWISPQQVAEISRVTPLRRVGQPDDIADVIVFLASEQARWLTGQLLSVSGGLRMP</sequence>
<evidence type="ECO:0000256" key="3">
    <source>
        <dbReference type="RuleBase" id="RU000363"/>
    </source>
</evidence>
<evidence type="ECO:0000256" key="1">
    <source>
        <dbReference type="ARBA" id="ARBA00006484"/>
    </source>
</evidence>
<dbReference type="InterPro" id="IPR036291">
    <property type="entry name" value="NAD(P)-bd_dom_sf"/>
</dbReference>
<dbReference type="PANTHER" id="PTHR43639:SF1">
    <property type="entry name" value="SHORT-CHAIN DEHYDROGENASE_REDUCTASE FAMILY PROTEIN"/>
    <property type="match status" value="1"/>
</dbReference>
<keyword evidence="5" id="KW-1185">Reference proteome</keyword>
<dbReference type="OrthoDB" id="9803333at2"/>
<gene>
    <name evidence="4" type="ORF">EI42_00101</name>
</gene>
<dbReference type="PANTHER" id="PTHR43639">
    <property type="entry name" value="OXIDOREDUCTASE, SHORT-CHAIN DEHYDROGENASE/REDUCTASE FAMILY (AFU_ORTHOLOGUE AFUA_5G02870)"/>
    <property type="match status" value="1"/>
</dbReference>
<comment type="caution">
    <text evidence="4">The sequence shown here is derived from an EMBL/GenBank/DDBJ whole genome shotgun (WGS) entry which is preliminary data.</text>
</comment>
<evidence type="ECO:0000313" key="4">
    <source>
        <dbReference type="EMBL" id="PZW35935.1"/>
    </source>
</evidence>
<dbReference type="InterPro" id="IPR002347">
    <property type="entry name" value="SDR_fam"/>
</dbReference>
<dbReference type="PRINTS" id="PR00080">
    <property type="entry name" value="SDRFAMILY"/>
</dbReference>
<proteinExistence type="inferred from homology"/>
<dbReference type="AlphaFoldDB" id="A0A326UDB5"/>
<protein>
    <submittedName>
        <fullName evidence="4">3-oxoacyl-[acyl-carrier protein] reductase</fullName>
    </submittedName>
</protein>
<dbReference type="Pfam" id="PF00106">
    <property type="entry name" value="adh_short"/>
    <property type="match status" value="1"/>
</dbReference>
<dbReference type="RefSeq" id="WP_111317581.1">
    <property type="nucleotide sequence ID" value="NZ_BIFX01000001.1"/>
</dbReference>
<comment type="similarity">
    <text evidence="1 3">Belongs to the short-chain dehydrogenases/reductases (SDR) family.</text>
</comment>
<organism evidence="4 5">
    <name type="scientific">Thermosporothrix hazakensis</name>
    <dbReference type="NCBI Taxonomy" id="644383"/>
    <lineage>
        <taxon>Bacteria</taxon>
        <taxon>Bacillati</taxon>
        <taxon>Chloroflexota</taxon>
        <taxon>Ktedonobacteria</taxon>
        <taxon>Ktedonobacterales</taxon>
        <taxon>Thermosporotrichaceae</taxon>
        <taxon>Thermosporothrix</taxon>
    </lineage>
</organism>
<dbReference type="FunFam" id="3.40.50.720:FF:000084">
    <property type="entry name" value="Short-chain dehydrogenase reductase"/>
    <property type="match status" value="1"/>
</dbReference>
<keyword evidence="2" id="KW-0560">Oxidoreductase</keyword>
<dbReference type="GO" id="GO:0016491">
    <property type="term" value="F:oxidoreductase activity"/>
    <property type="evidence" value="ECO:0007669"/>
    <property type="project" value="UniProtKB-KW"/>
</dbReference>
<reference evidence="4 5" key="1">
    <citation type="submission" date="2018-06" db="EMBL/GenBank/DDBJ databases">
        <title>Genomic Encyclopedia of Archaeal and Bacterial Type Strains, Phase II (KMG-II): from individual species to whole genera.</title>
        <authorList>
            <person name="Goeker M."/>
        </authorList>
    </citation>
    <scope>NUCLEOTIDE SEQUENCE [LARGE SCALE GENOMIC DNA]</scope>
    <source>
        <strain evidence="4 5">ATCC BAA-1881</strain>
    </source>
</reference>
<evidence type="ECO:0000313" key="5">
    <source>
        <dbReference type="Proteomes" id="UP000248806"/>
    </source>
</evidence>
<dbReference type="PROSITE" id="PS00061">
    <property type="entry name" value="ADH_SHORT"/>
    <property type="match status" value="1"/>
</dbReference>
<dbReference type="Gene3D" id="3.40.50.720">
    <property type="entry name" value="NAD(P)-binding Rossmann-like Domain"/>
    <property type="match status" value="1"/>
</dbReference>
<evidence type="ECO:0000256" key="2">
    <source>
        <dbReference type="ARBA" id="ARBA00023002"/>
    </source>
</evidence>
<accession>A0A326UDB5</accession>